<dbReference type="EMBL" id="CACSII010000005">
    <property type="protein sequence ID" value="CAA0096425.1"/>
    <property type="molecule type" value="Genomic_DNA"/>
</dbReference>
<sequence>MDFEQMIAQLDNAAYQRLKRAVEIGKWPDGRVLSNVQREASLQAVIAYEMKTEVATNERTGFVDMVGSSCHSDAEHGEEPTILKWKNG</sequence>
<dbReference type="AlphaFoldDB" id="A0A5S9QMQ9"/>
<dbReference type="EMBL" id="CACSII010000018">
    <property type="protein sequence ID" value="CAA0115754.1"/>
    <property type="molecule type" value="Genomic_DNA"/>
</dbReference>
<evidence type="ECO:0000313" key="2">
    <source>
        <dbReference type="EMBL" id="CAA0115754.1"/>
    </source>
</evidence>
<accession>A0A5S9QMQ9</accession>
<dbReference type="Pfam" id="PF07023">
    <property type="entry name" value="DUF1315"/>
    <property type="match status" value="1"/>
</dbReference>
<evidence type="ECO:0008006" key="4">
    <source>
        <dbReference type="Google" id="ProtNLM"/>
    </source>
</evidence>
<name>A0A5S9QMQ9_9GAMM</name>
<evidence type="ECO:0000313" key="3">
    <source>
        <dbReference type="Proteomes" id="UP000434580"/>
    </source>
</evidence>
<dbReference type="OrthoDB" id="5616307at2"/>
<organism evidence="1 3">
    <name type="scientific">BD1-7 clade bacterium</name>
    <dbReference type="NCBI Taxonomy" id="2029982"/>
    <lineage>
        <taxon>Bacteria</taxon>
        <taxon>Pseudomonadati</taxon>
        <taxon>Pseudomonadota</taxon>
        <taxon>Gammaproteobacteria</taxon>
        <taxon>Cellvibrionales</taxon>
        <taxon>Spongiibacteraceae</taxon>
        <taxon>BD1-7 clade</taxon>
    </lineage>
</organism>
<dbReference type="InterPro" id="IPR009749">
    <property type="entry name" value="DUF1315"/>
</dbReference>
<evidence type="ECO:0000313" key="1">
    <source>
        <dbReference type="EMBL" id="CAA0096425.1"/>
    </source>
</evidence>
<protein>
    <recommendedName>
        <fullName evidence="4">DUF1315 domain-containing protein</fullName>
    </recommendedName>
</protein>
<reference evidence="1 3" key="1">
    <citation type="submission" date="2019-11" db="EMBL/GenBank/DDBJ databases">
        <authorList>
            <person name="Holert J."/>
        </authorList>
    </citation>
    <scope>NUCLEOTIDE SEQUENCE [LARGE SCALE GENOMIC DNA]</scope>
    <source>
        <strain evidence="1">BC5_2</strain>
    </source>
</reference>
<dbReference type="Proteomes" id="UP000434580">
    <property type="component" value="Unassembled WGS sequence"/>
</dbReference>
<proteinExistence type="predicted"/>
<gene>
    <name evidence="2" type="ORF">DPBNPPHM_01988</name>
    <name evidence="1" type="ORF">DPBNPPHM_03408</name>
</gene>